<feature type="region of interest" description="Disordered" evidence="1">
    <location>
        <begin position="97"/>
        <end position="226"/>
    </location>
</feature>
<name>A0ABT8S2W1_9BURK</name>
<gene>
    <name evidence="3" type="ORF">Q2T77_13285</name>
</gene>
<feature type="compositionally biased region" description="Basic and acidic residues" evidence="1">
    <location>
        <begin position="100"/>
        <end position="137"/>
    </location>
</feature>
<proteinExistence type="predicted"/>
<keyword evidence="4" id="KW-1185">Reference proteome</keyword>
<feature type="compositionally biased region" description="Basic and acidic residues" evidence="1">
    <location>
        <begin position="180"/>
        <end position="204"/>
    </location>
</feature>
<sequence>MKNIVLALLLGVAALPLWAQSSATAAGADLDAERARLAEERKAISARYDADRTACYKKFAVEGCLQESRQRRRVATDDVKRQEAEINDLERKRRGAAALDKLDEKGSSARAREADAKREESLKSQQDREQRAADHAAGRTQAASEAAEKQRQFDDKQRAHAEEQAKAARRRAEAPAARQAYEDKQRQADQHRVDNQKRNADRTKPRSAPLPDPGTAATPAATPTRP</sequence>
<organism evidence="3 4">
    <name type="scientific">Variovorax ginsengisoli</name>
    <dbReference type="NCBI Taxonomy" id="363844"/>
    <lineage>
        <taxon>Bacteria</taxon>
        <taxon>Pseudomonadati</taxon>
        <taxon>Pseudomonadota</taxon>
        <taxon>Betaproteobacteria</taxon>
        <taxon>Burkholderiales</taxon>
        <taxon>Comamonadaceae</taxon>
        <taxon>Variovorax</taxon>
    </lineage>
</organism>
<evidence type="ECO:0008006" key="5">
    <source>
        <dbReference type="Google" id="ProtNLM"/>
    </source>
</evidence>
<evidence type="ECO:0000256" key="2">
    <source>
        <dbReference type="SAM" id="SignalP"/>
    </source>
</evidence>
<feature type="compositionally biased region" description="Low complexity" evidence="1">
    <location>
        <begin position="213"/>
        <end position="226"/>
    </location>
</feature>
<feature type="compositionally biased region" description="Basic and acidic residues" evidence="1">
    <location>
        <begin position="146"/>
        <end position="173"/>
    </location>
</feature>
<dbReference type="RefSeq" id="WP_301809544.1">
    <property type="nucleotide sequence ID" value="NZ_JAUJZH010000008.1"/>
</dbReference>
<feature type="chain" id="PRO_5046549037" description="TolA protein" evidence="2">
    <location>
        <begin position="20"/>
        <end position="226"/>
    </location>
</feature>
<comment type="caution">
    <text evidence="3">The sequence shown here is derived from an EMBL/GenBank/DDBJ whole genome shotgun (WGS) entry which is preliminary data.</text>
</comment>
<accession>A0ABT8S2W1</accession>
<evidence type="ECO:0000313" key="4">
    <source>
        <dbReference type="Proteomes" id="UP001169027"/>
    </source>
</evidence>
<evidence type="ECO:0000313" key="3">
    <source>
        <dbReference type="EMBL" id="MDO1533266.1"/>
    </source>
</evidence>
<protein>
    <recommendedName>
        <fullName evidence="5">TolA protein</fullName>
    </recommendedName>
</protein>
<keyword evidence="2" id="KW-0732">Signal</keyword>
<feature type="signal peptide" evidence="2">
    <location>
        <begin position="1"/>
        <end position="19"/>
    </location>
</feature>
<evidence type="ECO:0000256" key="1">
    <source>
        <dbReference type="SAM" id="MobiDB-lite"/>
    </source>
</evidence>
<reference evidence="3" key="1">
    <citation type="submission" date="2023-06" db="EMBL/GenBank/DDBJ databases">
        <authorList>
            <person name="Jiang Y."/>
            <person name="Liu Q."/>
        </authorList>
    </citation>
    <scope>NUCLEOTIDE SEQUENCE</scope>
    <source>
        <strain evidence="3">CGMCC 1.12090</strain>
    </source>
</reference>
<dbReference type="EMBL" id="JAUKVY010000008">
    <property type="protein sequence ID" value="MDO1533266.1"/>
    <property type="molecule type" value="Genomic_DNA"/>
</dbReference>
<dbReference type="Proteomes" id="UP001169027">
    <property type="component" value="Unassembled WGS sequence"/>
</dbReference>